<protein>
    <submittedName>
        <fullName evidence="2">Uncharacterized protein</fullName>
    </submittedName>
</protein>
<accession>A0A7R9K5W2</accession>
<dbReference type="AlphaFoldDB" id="A0A7R9K5W2"/>
<evidence type="ECO:0000313" key="2">
    <source>
        <dbReference type="EMBL" id="CAD7605908.1"/>
    </source>
</evidence>
<proteinExistence type="predicted"/>
<feature type="compositionally biased region" description="Basic and acidic residues" evidence="1">
    <location>
        <begin position="118"/>
        <end position="135"/>
    </location>
</feature>
<gene>
    <name evidence="2" type="ORF">TGEB3V08_LOCUS9668</name>
</gene>
<feature type="region of interest" description="Disordered" evidence="1">
    <location>
        <begin position="95"/>
        <end position="135"/>
    </location>
</feature>
<dbReference type="EMBL" id="OE844673">
    <property type="protein sequence ID" value="CAD7605908.1"/>
    <property type="molecule type" value="Genomic_DNA"/>
</dbReference>
<evidence type="ECO:0000256" key="1">
    <source>
        <dbReference type="SAM" id="MobiDB-lite"/>
    </source>
</evidence>
<name>A0A7R9K5W2_TIMGE</name>
<feature type="compositionally biased region" description="Basic residues" evidence="1">
    <location>
        <begin position="107"/>
        <end position="117"/>
    </location>
</feature>
<organism evidence="2">
    <name type="scientific">Timema genevievae</name>
    <name type="common">Walking stick</name>
    <dbReference type="NCBI Taxonomy" id="629358"/>
    <lineage>
        <taxon>Eukaryota</taxon>
        <taxon>Metazoa</taxon>
        <taxon>Ecdysozoa</taxon>
        <taxon>Arthropoda</taxon>
        <taxon>Hexapoda</taxon>
        <taxon>Insecta</taxon>
        <taxon>Pterygota</taxon>
        <taxon>Neoptera</taxon>
        <taxon>Polyneoptera</taxon>
        <taxon>Phasmatodea</taxon>
        <taxon>Timematodea</taxon>
        <taxon>Timematoidea</taxon>
        <taxon>Timematidae</taxon>
        <taxon>Timema</taxon>
    </lineage>
</organism>
<sequence length="135" mass="14857">MTGRSRFNPPQQELAKGCSNISKWALLERSWNEGNGEPRNVNNCVLGGSGVSCDNDVTDRYTWRGVSPGSGPCCVTSQLPFISFKLSMVASIDPLRPSSRSADLGRCHARRKLTGRHASREKSGRDIDHDHEDDV</sequence>
<reference evidence="2" key="1">
    <citation type="submission" date="2020-11" db="EMBL/GenBank/DDBJ databases">
        <authorList>
            <person name="Tran Van P."/>
        </authorList>
    </citation>
    <scope>NUCLEOTIDE SEQUENCE</scope>
</reference>